<reference evidence="2" key="2">
    <citation type="submission" date="2020-09" db="EMBL/GenBank/DDBJ databases">
        <authorList>
            <person name="Sun Q."/>
            <person name="Zhou Y."/>
        </authorList>
    </citation>
    <scope>NUCLEOTIDE SEQUENCE</scope>
    <source>
        <strain evidence="2">CGMCC 4.7201</strain>
    </source>
</reference>
<dbReference type="InterPro" id="IPR016040">
    <property type="entry name" value="NAD(P)-bd_dom"/>
</dbReference>
<evidence type="ECO:0000259" key="1">
    <source>
        <dbReference type="Pfam" id="PF13460"/>
    </source>
</evidence>
<organism evidence="2 3">
    <name type="scientific">Wenjunlia tyrosinilytica</name>
    <dbReference type="NCBI Taxonomy" id="1544741"/>
    <lineage>
        <taxon>Bacteria</taxon>
        <taxon>Bacillati</taxon>
        <taxon>Actinomycetota</taxon>
        <taxon>Actinomycetes</taxon>
        <taxon>Kitasatosporales</taxon>
        <taxon>Streptomycetaceae</taxon>
        <taxon>Wenjunlia</taxon>
    </lineage>
</organism>
<evidence type="ECO:0000313" key="3">
    <source>
        <dbReference type="Proteomes" id="UP000641932"/>
    </source>
</evidence>
<dbReference type="InterPro" id="IPR051604">
    <property type="entry name" value="Ergot_Alk_Oxidoreductase"/>
</dbReference>
<dbReference type="Pfam" id="PF13460">
    <property type="entry name" value="NAD_binding_10"/>
    <property type="match status" value="1"/>
</dbReference>
<dbReference type="Proteomes" id="UP000641932">
    <property type="component" value="Unassembled WGS sequence"/>
</dbReference>
<gene>
    <name evidence="2" type="ORF">GCM10012280_12070</name>
</gene>
<accession>A0A917ZHZ3</accession>
<dbReference type="Gene3D" id="3.40.50.720">
    <property type="entry name" value="NAD(P)-binding Rossmann-like Domain"/>
    <property type="match status" value="1"/>
</dbReference>
<dbReference type="PANTHER" id="PTHR43162:SF1">
    <property type="entry name" value="PRESTALK A DIFFERENTIATION PROTEIN A"/>
    <property type="match status" value="1"/>
</dbReference>
<dbReference type="PANTHER" id="PTHR43162">
    <property type="match status" value="1"/>
</dbReference>
<dbReference type="InterPro" id="IPR036291">
    <property type="entry name" value="NAD(P)-bd_dom_sf"/>
</dbReference>
<keyword evidence="3" id="KW-1185">Reference proteome</keyword>
<comment type="caution">
    <text evidence="2">The sequence shown here is derived from an EMBL/GenBank/DDBJ whole genome shotgun (WGS) entry which is preliminary data.</text>
</comment>
<dbReference type="RefSeq" id="WP_189130471.1">
    <property type="nucleotide sequence ID" value="NZ_BMMS01000004.1"/>
</dbReference>
<dbReference type="SUPFAM" id="SSF51735">
    <property type="entry name" value="NAD(P)-binding Rossmann-fold domains"/>
    <property type="match status" value="1"/>
</dbReference>
<reference evidence="2" key="1">
    <citation type="journal article" date="2014" name="Int. J. Syst. Evol. Microbiol.">
        <title>Complete genome sequence of Corynebacterium casei LMG S-19264T (=DSM 44701T), isolated from a smear-ripened cheese.</title>
        <authorList>
            <consortium name="US DOE Joint Genome Institute (JGI-PGF)"/>
            <person name="Walter F."/>
            <person name="Albersmeier A."/>
            <person name="Kalinowski J."/>
            <person name="Ruckert C."/>
        </authorList>
    </citation>
    <scope>NUCLEOTIDE SEQUENCE</scope>
    <source>
        <strain evidence="2">CGMCC 4.7201</strain>
    </source>
</reference>
<feature type="domain" description="NAD(P)-binding" evidence="1">
    <location>
        <begin position="6"/>
        <end position="176"/>
    </location>
</feature>
<proteinExistence type="predicted"/>
<dbReference type="AlphaFoldDB" id="A0A917ZHZ3"/>
<protein>
    <submittedName>
        <fullName evidence="2">NmrA family transcriptional regulator</fullName>
    </submittedName>
</protein>
<sequence>MILVTGATGNVGRHVVRELLERGTRVRVVAEHTGALEGVDGVEAVQGDLTDPDTQAAVVEGAEALFLMAIPGTAEGVSAAAKSAGVERIVVLSSLTADEDAVGQSSAIGAFHRGIEKAVEDSGVHWTHLRPNLLASNALLWAPAIRADRMVHWPFARAATSPVHEKDIAAVAVEALVTGDHLDTVYPLTGPQSLTQAEQARLIGEAIGAEVGFDELPEDVARTVMTRMIPADAVDAVLRFLARSVGKEAVVLPTVEQVTGRPGRAFAQWAAENADAFR</sequence>
<name>A0A917ZHZ3_9ACTN</name>
<dbReference type="EMBL" id="BMMS01000004">
    <property type="protein sequence ID" value="GGO83331.1"/>
    <property type="molecule type" value="Genomic_DNA"/>
</dbReference>
<evidence type="ECO:0000313" key="2">
    <source>
        <dbReference type="EMBL" id="GGO83331.1"/>
    </source>
</evidence>